<evidence type="ECO:0000313" key="2">
    <source>
        <dbReference type="EMBL" id="OEU99433.1"/>
    </source>
</evidence>
<dbReference type="EMBL" id="LJGV01000022">
    <property type="protein sequence ID" value="OEU99433.1"/>
    <property type="molecule type" value="Genomic_DNA"/>
</dbReference>
<dbReference type="PATRIC" id="fig|943816.4.peg.3137"/>
<evidence type="ECO:0008006" key="4">
    <source>
        <dbReference type="Google" id="ProtNLM"/>
    </source>
</evidence>
<sequence>MRKFTRRVAVAAVAATAALGFSAASAAATSAATWTVTPGGSFSANAANPTLSVPNADLFCDSSDASGSLKTGSGNAGAGLGSIDSLTFSGCSLAGISFDVTVSSPLSINAESVDSADPDRVVGSISGITASISDPDGLCTASFAGPGGADATVTGYFDNSTHQLVINGGNLEATSANCLGLINTGDSATFNAAYDTDPAQTITAD</sequence>
<dbReference type="PROSITE" id="PS51318">
    <property type="entry name" value="TAT"/>
    <property type="match status" value="1"/>
</dbReference>
<dbReference type="RefSeq" id="WP_026004584.1">
    <property type="nucleotide sequence ID" value="NZ_LJGV01000022.1"/>
</dbReference>
<gene>
    <name evidence="2" type="ORF">AN217_18235</name>
</gene>
<dbReference type="Proteomes" id="UP000175829">
    <property type="component" value="Unassembled WGS sequence"/>
</dbReference>
<keyword evidence="1" id="KW-0732">Signal</keyword>
<accession>A0A1E7K687</accession>
<feature type="chain" id="PRO_5009196253" description="Tat pathway signal sequence domain protein" evidence="1">
    <location>
        <begin position="27"/>
        <end position="205"/>
    </location>
</feature>
<reference evidence="2 3" key="1">
    <citation type="journal article" date="2016" name="Front. Microbiol.">
        <title>Comparative Genomics Analysis of Streptomyces Species Reveals Their Adaptation to the Marine Environment and Their Diversity at the Genomic Level.</title>
        <authorList>
            <person name="Tian X."/>
            <person name="Zhang Z."/>
            <person name="Yang T."/>
            <person name="Chen M."/>
            <person name="Li J."/>
            <person name="Chen F."/>
            <person name="Yang J."/>
            <person name="Li W."/>
            <person name="Zhang B."/>
            <person name="Zhang Z."/>
            <person name="Wu J."/>
            <person name="Zhang C."/>
            <person name="Long L."/>
            <person name="Xiao J."/>
        </authorList>
    </citation>
    <scope>NUCLEOTIDE SEQUENCE [LARGE SCALE GENOMIC DNA]</scope>
    <source>
        <strain evidence="2 3">SCSIO M10379</strain>
    </source>
</reference>
<evidence type="ECO:0000256" key="1">
    <source>
        <dbReference type="SAM" id="SignalP"/>
    </source>
</evidence>
<comment type="caution">
    <text evidence="2">The sequence shown here is derived from an EMBL/GenBank/DDBJ whole genome shotgun (WGS) entry which is preliminary data.</text>
</comment>
<protein>
    <recommendedName>
        <fullName evidence="4">Tat pathway signal sequence domain protein</fullName>
    </recommendedName>
</protein>
<organism evidence="2 3">
    <name type="scientific">Streptomyces qinglanensis</name>
    <dbReference type="NCBI Taxonomy" id="943816"/>
    <lineage>
        <taxon>Bacteria</taxon>
        <taxon>Bacillati</taxon>
        <taxon>Actinomycetota</taxon>
        <taxon>Actinomycetes</taxon>
        <taxon>Kitasatosporales</taxon>
        <taxon>Streptomycetaceae</taxon>
        <taxon>Streptomyces</taxon>
    </lineage>
</organism>
<evidence type="ECO:0000313" key="3">
    <source>
        <dbReference type="Proteomes" id="UP000175829"/>
    </source>
</evidence>
<dbReference type="AlphaFoldDB" id="A0A1E7K687"/>
<dbReference type="InterPro" id="IPR006311">
    <property type="entry name" value="TAT_signal"/>
</dbReference>
<proteinExistence type="predicted"/>
<name>A0A1E7K687_9ACTN</name>
<feature type="signal peptide" evidence="1">
    <location>
        <begin position="1"/>
        <end position="26"/>
    </location>
</feature>